<keyword evidence="3" id="KW-1185">Reference proteome</keyword>
<dbReference type="PANTHER" id="PTHR24413">
    <property type="entry name" value="SPECKLE-TYPE POZ PROTEIN"/>
    <property type="match status" value="1"/>
</dbReference>
<dbReference type="Gene3D" id="2.60.210.10">
    <property type="entry name" value="Apoptosis, Tumor Necrosis Factor Receptor Associated Protein 2, Chain A"/>
    <property type="match status" value="1"/>
</dbReference>
<dbReference type="Pfam" id="PF00651">
    <property type="entry name" value="BTB"/>
    <property type="match status" value="1"/>
</dbReference>
<dbReference type="Gene3D" id="3.30.710.10">
    <property type="entry name" value="Potassium Channel Kv1.1, Chain A"/>
    <property type="match status" value="1"/>
</dbReference>
<dbReference type="SMART" id="SM00225">
    <property type="entry name" value="BTB"/>
    <property type="match status" value="1"/>
</dbReference>
<dbReference type="CDD" id="cd18186">
    <property type="entry name" value="BTB_POZ_ZBTB_KLHL-like"/>
    <property type="match status" value="1"/>
</dbReference>
<evidence type="ECO:0000313" key="3">
    <source>
        <dbReference type="Proteomes" id="UP000499080"/>
    </source>
</evidence>
<gene>
    <name evidence="2" type="primary">Tdpoz3_31</name>
    <name evidence="2" type="ORF">AVEN_98377_1</name>
</gene>
<sequence>MAVNEKHFTFIWNIKNISFSFYKEQFYSPSFSVHEMGGTEWDLLLKNGKDDVSCRIRRLNDSGPDEFQLDYELSFLSADESVLLSQIFNKKEYKKSHIDSNSTLSVQKNKILKDNKDLFIFDDTLTVRCRMWDSKESIIQSRRCLAETQIETECRSFIGTVEKFSNTEANSKTLVCMKSSSPKTFFSSMSLCVTADGNLVIEMEPVNHDRLYKYKYKIFIRDVSENKMASGQGEFHDKEIQCVPLTISKEYLMQNKEYYLPNDVLTIESEVIFPTGKIKEKPENGSVCKDTHGIISNPKNTSLSSEENHIESFTTLKDDWLALYNEGILSDAKLKTATETFPVHKLVLSARSPVFKSMFTTDMREKTHNCVDIDDLDADTVRRMLKFMYSDTLDNLEYENAKRLYFAADKYNIVSLRLRCSNFLKQNLLQSNCSDVLLLAKKHQDKDLVNAVEDYIAKNDESVLFSDEWKDLEENHPRLTTEVFRFIYMKKLGN</sequence>
<feature type="domain" description="BTB" evidence="1">
    <location>
        <begin position="330"/>
        <end position="397"/>
    </location>
</feature>
<name>A0A4Y2JH02_ARAVE</name>
<dbReference type="EMBL" id="BGPR01003528">
    <property type="protein sequence ID" value="GBM89277.1"/>
    <property type="molecule type" value="Genomic_DNA"/>
</dbReference>
<evidence type="ECO:0000259" key="1">
    <source>
        <dbReference type="PROSITE" id="PS50097"/>
    </source>
</evidence>
<protein>
    <submittedName>
        <fullName evidence="2">TD and POZ domain-containing protein 3</fullName>
    </submittedName>
</protein>
<evidence type="ECO:0000313" key="2">
    <source>
        <dbReference type="EMBL" id="GBM89277.1"/>
    </source>
</evidence>
<reference evidence="2 3" key="1">
    <citation type="journal article" date="2019" name="Sci. Rep.">
        <title>Orb-weaving spider Araneus ventricosus genome elucidates the spidroin gene catalogue.</title>
        <authorList>
            <person name="Kono N."/>
            <person name="Nakamura H."/>
            <person name="Ohtoshi R."/>
            <person name="Moran D.A.P."/>
            <person name="Shinohara A."/>
            <person name="Yoshida Y."/>
            <person name="Fujiwara M."/>
            <person name="Mori M."/>
            <person name="Tomita M."/>
            <person name="Arakawa K."/>
        </authorList>
    </citation>
    <scope>NUCLEOTIDE SEQUENCE [LARGE SCALE GENOMIC DNA]</scope>
</reference>
<dbReference type="GO" id="GO:0030163">
    <property type="term" value="P:protein catabolic process"/>
    <property type="evidence" value="ECO:0007669"/>
    <property type="project" value="UniProtKB-ARBA"/>
</dbReference>
<dbReference type="InterPro" id="IPR008974">
    <property type="entry name" value="TRAF-like"/>
</dbReference>
<dbReference type="InterPro" id="IPR011333">
    <property type="entry name" value="SKP1/BTB/POZ_sf"/>
</dbReference>
<dbReference type="Gene3D" id="1.25.40.420">
    <property type="match status" value="1"/>
</dbReference>
<dbReference type="CDD" id="cd00121">
    <property type="entry name" value="MATH"/>
    <property type="match status" value="1"/>
</dbReference>
<dbReference type="AlphaFoldDB" id="A0A4Y2JH02"/>
<accession>A0A4Y2JH02</accession>
<proteinExistence type="predicted"/>
<organism evidence="2 3">
    <name type="scientific">Araneus ventricosus</name>
    <name type="common">Orbweaver spider</name>
    <name type="synonym">Epeira ventricosa</name>
    <dbReference type="NCBI Taxonomy" id="182803"/>
    <lineage>
        <taxon>Eukaryota</taxon>
        <taxon>Metazoa</taxon>
        <taxon>Ecdysozoa</taxon>
        <taxon>Arthropoda</taxon>
        <taxon>Chelicerata</taxon>
        <taxon>Arachnida</taxon>
        <taxon>Araneae</taxon>
        <taxon>Araneomorphae</taxon>
        <taxon>Entelegynae</taxon>
        <taxon>Araneoidea</taxon>
        <taxon>Araneidae</taxon>
        <taxon>Araneus</taxon>
    </lineage>
</organism>
<dbReference type="SUPFAM" id="SSF49599">
    <property type="entry name" value="TRAF domain-like"/>
    <property type="match status" value="1"/>
</dbReference>
<dbReference type="InterPro" id="IPR002083">
    <property type="entry name" value="MATH/TRAF_dom"/>
</dbReference>
<dbReference type="InterPro" id="IPR000210">
    <property type="entry name" value="BTB/POZ_dom"/>
</dbReference>
<dbReference type="PROSITE" id="PS50097">
    <property type="entry name" value="BTB"/>
    <property type="match status" value="1"/>
</dbReference>
<dbReference type="OrthoDB" id="2311693at2759"/>
<comment type="caution">
    <text evidence="2">The sequence shown here is derived from an EMBL/GenBank/DDBJ whole genome shotgun (WGS) entry which is preliminary data.</text>
</comment>
<dbReference type="Proteomes" id="UP000499080">
    <property type="component" value="Unassembled WGS sequence"/>
</dbReference>
<dbReference type="SUPFAM" id="SSF54695">
    <property type="entry name" value="POZ domain"/>
    <property type="match status" value="1"/>
</dbReference>